<accession>A0A202E3M3</accession>
<dbReference type="OrthoDB" id="181456at2157"/>
<feature type="domain" description="Halobacterial output" evidence="1">
    <location>
        <begin position="11"/>
        <end position="89"/>
    </location>
</feature>
<dbReference type="Proteomes" id="UP000196084">
    <property type="component" value="Unassembled WGS sequence"/>
</dbReference>
<evidence type="ECO:0000313" key="3">
    <source>
        <dbReference type="Proteomes" id="UP000196084"/>
    </source>
</evidence>
<name>A0A202E3M3_9EURY</name>
<proteinExistence type="predicted"/>
<organism evidence="2 3">
    <name type="scientific">Natronolimnobius baerhuensis</name>
    <dbReference type="NCBI Taxonomy" id="253108"/>
    <lineage>
        <taxon>Archaea</taxon>
        <taxon>Methanobacteriati</taxon>
        <taxon>Methanobacteriota</taxon>
        <taxon>Stenosarchaea group</taxon>
        <taxon>Halobacteria</taxon>
        <taxon>Halobacteriales</taxon>
        <taxon>Natrialbaceae</taxon>
        <taxon>Natronolimnobius</taxon>
    </lineage>
</organism>
<dbReference type="InterPro" id="IPR040624">
    <property type="entry name" value="HalOD1"/>
</dbReference>
<sequence>MSTALLTNAENTRLSVRVVQAIAAHADQSPVAMSADGTAEIAPLYETIDPDALDALFQTAASEEPIGTVEFVHDGYTVTVESTGGITVTDR</sequence>
<protein>
    <recommendedName>
        <fullName evidence="1">Halobacterial output domain-containing protein</fullName>
    </recommendedName>
</protein>
<evidence type="ECO:0000313" key="2">
    <source>
        <dbReference type="EMBL" id="OVE82893.1"/>
    </source>
</evidence>
<evidence type="ECO:0000259" key="1">
    <source>
        <dbReference type="Pfam" id="PF18545"/>
    </source>
</evidence>
<gene>
    <name evidence="2" type="ORF">B2G88_17970</name>
</gene>
<dbReference type="AlphaFoldDB" id="A0A202E3M3"/>
<reference evidence="2 3" key="1">
    <citation type="submission" date="2017-02" db="EMBL/GenBank/DDBJ databases">
        <title>Natronthermophilus aegyptiacus gen. nov.,sp. nov., an aerobic, extremely halophilic alkalithermophilic archaeon isolated from the athalassohaline Wadi An Natrun, Egypt.</title>
        <authorList>
            <person name="Zhao B."/>
        </authorList>
    </citation>
    <scope>NUCLEOTIDE SEQUENCE [LARGE SCALE GENOMIC DNA]</scope>
    <source>
        <strain evidence="2 3">CGMCC 1.3597</strain>
    </source>
</reference>
<dbReference type="RefSeq" id="WP_087715576.1">
    <property type="nucleotide sequence ID" value="NZ_MWPH01000005.1"/>
</dbReference>
<keyword evidence="3" id="KW-1185">Reference proteome</keyword>
<dbReference type="EMBL" id="MWPH01000005">
    <property type="protein sequence ID" value="OVE82893.1"/>
    <property type="molecule type" value="Genomic_DNA"/>
</dbReference>
<comment type="caution">
    <text evidence="2">The sequence shown here is derived from an EMBL/GenBank/DDBJ whole genome shotgun (WGS) entry which is preliminary data.</text>
</comment>
<dbReference type="Pfam" id="PF18545">
    <property type="entry name" value="HalOD1"/>
    <property type="match status" value="1"/>
</dbReference>